<feature type="region of interest" description="Disordered" evidence="1">
    <location>
        <begin position="33"/>
        <end position="94"/>
    </location>
</feature>
<reference evidence="2" key="2">
    <citation type="submission" date="2020-09" db="EMBL/GenBank/DDBJ databases">
        <authorList>
            <person name="Sun Q."/>
            <person name="Ohkuma M."/>
        </authorList>
    </citation>
    <scope>NUCLEOTIDE SEQUENCE</scope>
    <source>
        <strain evidence="2">JCM 4391</strain>
    </source>
</reference>
<dbReference type="AlphaFoldDB" id="A0A918HYR4"/>
<evidence type="ECO:0000313" key="3">
    <source>
        <dbReference type="Proteomes" id="UP000636661"/>
    </source>
</evidence>
<evidence type="ECO:0000256" key="1">
    <source>
        <dbReference type="SAM" id="MobiDB-lite"/>
    </source>
</evidence>
<comment type="caution">
    <text evidence="2">The sequence shown here is derived from an EMBL/GenBank/DDBJ whole genome shotgun (WGS) entry which is preliminary data.</text>
</comment>
<gene>
    <name evidence="2" type="ORF">GCM10010274_29440</name>
</gene>
<evidence type="ECO:0000313" key="2">
    <source>
        <dbReference type="EMBL" id="GGU39884.1"/>
    </source>
</evidence>
<sequence length="156" mass="16763">MNGQHLYTVTHRHLPVRGRAAWAHDKASVLRGGGRSLYAERRPSPGPRPVPRANRRFATRGSSEGAPAPFAYSPGWGSTGSGSKHSFPHEGIDGMTSHEYELRNRTQVSDTDIEAALNPGEAQGFYRDTRECAALALQAGAGQVLLAPPAPRPKKG</sequence>
<accession>A0A918HYR4</accession>
<name>A0A918HYR4_9ACTN</name>
<organism evidence="2 3">
    <name type="scientific">Streptomyces lavendofoliae</name>
    <dbReference type="NCBI Taxonomy" id="67314"/>
    <lineage>
        <taxon>Bacteria</taxon>
        <taxon>Bacillati</taxon>
        <taxon>Actinomycetota</taxon>
        <taxon>Actinomycetes</taxon>
        <taxon>Kitasatosporales</taxon>
        <taxon>Streptomycetaceae</taxon>
        <taxon>Streptomyces</taxon>
    </lineage>
</organism>
<dbReference type="Proteomes" id="UP000636661">
    <property type="component" value="Unassembled WGS sequence"/>
</dbReference>
<reference evidence="2" key="1">
    <citation type="journal article" date="2014" name="Int. J. Syst. Evol. Microbiol.">
        <title>Complete genome sequence of Corynebacterium casei LMG S-19264T (=DSM 44701T), isolated from a smear-ripened cheese.</title>
        <authorList>
            <consortium name="US DOE Joint Genome Institute (JGI-PGF)"/>
            <person name="Walter F."/>
            <person name="Albersmeier A."/>
            <person name="Kalinowski J."/>
            <person name="Ruckert C."/>
        </authorList>
    </citation>
    <scope>NUCLEOTIDE SEQUENCE</scope>
    <source>
        <strain evidence="2">JCM 4391</strain>
    </source>
</reference>
<protein>
    <submittedName>
        <fullName evidence="2">Uncharacterized protein</fullName>
    </submittedName>
</protein>
<keyword evidence="3" id="KW-1185">Reference proteome</keyword>
<proteinExistence type="predicted"/>
<dbReference type="EMBL" id="BMTP01000006">
    <property type="protein sequence ID" value="GGU39884.1"/>
    <property type="molecule type" value="Genomic_DNA"/>
</dbReference>